<dbReference type="EMBL" id="FRBT01000001">
    <property type="protein sequence ID" value="SHL03039.1"/>
    <property type="molecule type" value="Genomic_DNA"/>
</dbReference>
<evidence type="ECO:0000256" key="1">
    <source>
        <dbReference type="SAM" id="Phobius"/>
    </source>
</evidence>
<reference evidence="3" key="1">
    <citation type="submission" date="2016-11" db="EMBL/GenBank/DDBJ databases">
        <authorList>
            <person name="Varghese N."/>
            <person name="Submissions S."/>
        </authorList>
    </citation>
    <scope>NUCLEOTIDE SEQUENCE [LARGE SCALE GENOMIC DNA]</scope>
    <source>
        <strain evidence="3">DSM 24724</strain>
    </source>
</reference>
<keyword evidence="1" id="KW-0812">Transmembrane</keyword>
<sequence length="68" mass="7961">MAKEPFAAKLTSIWVGGFFFWIIKGFKGKLTDQFAKEYENRNVWVGYFITLIIACAVFYFLIKNEINI</sequence>
<dbReference type="Proteomes" id="UP000184028">
    <property type="component" value="Unassembled WGS sequence"/>
</dbReference>
<organism evidence="2 3">
    <name type="scientific">Flavobacterium chilense</name>
    <dbReference type="NCBI Taxonomy" id="946677"/>
    <lineage>
        <taxon>Bacteria</taxon>
        <taxon>Pseudomonadati</taxon>
        <taxon>Bacteroidota</taxon>
        <taxon>Flavobacteriia</taxon>
        <taxon>Flavobacteriales</taxon>
        <taxon>Flavobacteriaceae</taxon>
        <taxon>Flavobacterium</taxon>
    </lineage>
</organism>
<feature type="transmembrane region" description="Helical" evidence="1">
    <location>
        <begin position="6"/>
        <end position="23"/>
    </location>
</feature>
<dbReference type="AlphaFoldDB" id="A0A1M6XAY8"/>
<name>A0A1M6XAY8_9FLAO</name>
<dbReference type="STRING" id="946677.SAMN05444484_10165"/>
<keyword evidence="1" id="KW-0472">Membrane</keyword>
<dbReference type="OrthoDB" id="1376526at2"/>
<keyword evidence="1" id="KW-1133">Transmembrane helix</keyword>
<gene>
    <name evidence="2" type="ORF">SAMN05444484_10165</name>
</gene>
<keyword evidence="3" id="KW-1185">Reference proteome</keyword>
<accession>A0A1M6XAY8</accession>
<proteinExistence type="predicted"/>
<evidence type="ECO:0000313" key="3">
    <source>
        <dbReference type="Proteomes" id="UP000184028"/>
    </source>
</evidence>
<dbReference type="RefSeq" id="WP_068843384.1">
    <property type="nucleotide sequence ID" value="NZ_FRBT01000001.1"/>
</dbReference>
<evidence type="ECO:0000313" key="2">
    <source>
        <dbReference type="EMBL" id="SHL03039.1"/>
    </source>
</evidence>
<feature type="transmembrane region" description="Helical" evidence="1">
    <location>
        <begin position="44"/>
        <end position="62"/>
    </location>
</feature>
<protein>
    <submittedName>
        <fullName evidence="2">Uncharacterized protein</fullName>
    </submittedName>
</protein>